<name>A0A4R3YLN4_9GAMM</name>
<dbReference type="Proteomes" id="UP000295645">
    <property type="component" value="Unassembled WGS sequence"/>
</dbReference>
<feature type="compositionally biased region" description="Low complexity" evidence="1">
    <location>
        <begin position="111"/>
        <end position="122"/>
    </location>
</feature>
<dbReference type="EMBL" id="SMCS01000005">
    <property type="protein sequence ID" value="TCV93196.1"/>
    <property type="molecule type" value="Genomic_DNA"/>
</dbReference>
<evidence type="ECO:0000313" key="2">
    <source>
        <dbReference type="EMBL" id="TCV93196.1"/>
    </source>
</evidence>
<keyword evidence="3" id="KW-1185">Reference proteome</keyword>
<accession>A0A4R3YLN4</accession>
<feature type="compositionally biased region" description="Low complexity" evidence="1">
    <location>
        <begin position="66"/>
        <end position="75"/>
    </location>
</feature>
<proteinExistence type="predicted"/>
<protein>
    <submittedName>
        <fullName evidence="2">Uncharacterized protein</fullName>
    </submittedName>
</protein>
<feature type="region of interest" description="Disordered" evidence="1">
    <location>
        <begin position="54"/>
        <end position="129"/>
    </location>
</feature>
<organism evidence="2 3">
    <name type="scientific">Luteibacter rhizovicinus</name>
    <dbReference type="NCBI Taxonomy" id="242606"/>
    <lineage>
        <taxon>Bacteria</taxon>
        <taxon>Pseudomonadati</taxon>
        <taxon>Pseudomonadota</taxon>
        <taxon>Gammaproteobacteria</taxon>
        <taxon>Lysobacterales</taxon>
        <taxon>Rhodanobacteraceae</taxon>
        <taxon>Luteibacter</taxon>
    </lineage>
</organism>
<comment type="caution">
    <text evidence="2">The sequence shown here is derived from an EMBL/GenBank/DDBJ whole genome shotgun (WGS) entry which is preliminary data.</text>
</comment>
<reference evidence="2 3" key="1">
    <citation type="submission" date="2019-03" db="EMBL/GenBank/DDBJ databases">
        <title>Above-ground endophytic microbial communities from plants in different locations in the United States.</title>
        <authorList>
            <person name="Frank C."/>
        </authorList>
    </citation>
    <scope>NUCLEOTIDE SEQUENCE [LARGE SCALE GENOMIC DNA]</scope>
    <source>
        <strain evidence="2 3">LP_13_YM</strain>
    </source>
</reference>
<evidence type="ECO:0000313" key="3">
    <source>
        <dbReference type="Proteomes" id="UP000295645"/>
    </source>
</evidence>
<evidence type="ECO:0000256" key="1">
    <source>
        <dbReference type="SAM" id="MobiDB-lite"/>
    </source>
</evidence>
<gene>
    <name evidence="2" type="ORF">EC912_10556</name>
</gene>
<dbReference type="AlphaFoldDB" id="A0A4R3YLN4"/>
<sequence>MLPSKCVHMGAPGALLHLSPEPNMKSSHFLATLALSLIATGAWAQNAGKPLNLKLPPTDFPPPASTAPAPAKDAPGTYYGDHSTRIQTDDEYADGTPRCDDATYNKPQVHGSVSTGVVSSSRGGSGSYQAGTVNLSQRFGDCDHPTGGVSISVGGGTGHFSGRGR</sequence>